<keyword evidence="3 6" id="KW-0227">DNA damage</keyword>
<accession>A0A849L4U4</accession>
<organism evidence="7 8">
    <name type="scientific">Halovulum dunhuangense</name>
    <dbReference type="NCBI Taxonomy" id="1505036"/>
    <lineage>
        <taxon>Bacteria</taxon>
        <taxon>Pseudomonadati</taxon>
        <taxon>Pseudomonadota</taxon>
        <taxon>Alphaproteobacteria</taxon>
        <taxon>Rhodobacterales</taxon>
        <taxon>Paracoccaceae</taxon>
        <taxon>Halovulum</taxon>
    </lineage>
</organism>
<dbReference type="RefSeq" id="WP_171326221.1">
    <property type="nucleotide sequence ID" value="NZ_JABFBC010000002.1"/>
</dbReference>
<evidence type="ECO:0000256" key="2">
    <source>
        <dbReference type="ARBA" id="ARBA00022759"/>
    </source>
</evidence>
<dbReference type="EC" id="3.1.-.-" evidence="6"/>
<dbReference type="InterPro" id="IPR011335">
    <property type="entry name" value="Restrct_endonuc-II-like"/>
</dbReference>
<dbReference type="PIRSF" id="PIRSF018267">
    <property type="entry name" value="VSR_endonuc"/>
    <property type="match status" value="1"/>
</dbReference>
<dbReference type="GO" id="GO:0006298">
    <property type="term" value="P:mismatch repair"/>
    <property type="evidence" value="ECO:0007669"/>
    <property type="project" value="UniProtKB-UniRule"/>
</dbReference>
<dbReference type="SUPFAM" id="SSF52980">
    <property type="entry name" value="Restriction endonuclease-like"/>
    <property type="match status" value="1"/>
</dbReference>
<gene>
    <name evidence="7" type="primary">vsr</name>
    <name evidence="7" type="ORF">HMH01_13110</name>
</gene>
<comment type="caution">
    <text evidence="7">The sequence shown here is derived from an EMBL/GenBank/DDBJ whole genome shotgun (WGS) entry which is preliminary data.</text>
</comment>
<evidence type="ECO:0000256" key="1">
    <source>
        <dbReference type="ARBA" id="ARBA00022722"/>
    </source>
</evidence>
<dbReference type="CDD" id="cd00221">
    <property type="entry name" value="Vsr"/>
    <property type="match status" value="1"/>
</dbReference>
<comment type="similarity">
    <text evidence="6">Belongs to the vsr family.</text>
</comment>
<evidence type="ECO:0000313" key="7">
    <source>
        <dbReference type="EMBL" id="NNU81376.1"/>
    </source>
</evidence>
<evidence type="ECO:0000256" key="5">
    <source>
        <dbReference type="ARBA" id="ARBA00023204"/>
    </source>
</evidence>
<keyword evidence="8" id="KW-1185">Reference proteome</keyword>
<dbReference type="Proteomes" id="UP000572377">
    <property type="component" value="Unassembled WGS sequence"/>
</dbReference>
<dbReference type="GO" id="GO:0004519">
    <property type="term" value="F:endonuclease activity"/>
    <property type="evidence" value="ECO:0007669"/>
    <property type="project" value="UniProtKB-KW"/>
</dbReference>
<evidence type="ECO:0000256" key="4">
    <source>
        <dbReference type="ARBA" id="ARBA00022801"/>
    </source>
</evidence>
<dbReference type="AlphaFoldDB" id="A0A849L4U4"/>
<name>A0A849L4U4_9RHOB</name>
<dbReference type="Pfam" id="PF03852">
    <property type="entry name" value="Vsr"/>
    <property type="match status" value="1"/>
</dbReference>
<dbReference type="NCBIfam" id="TIGR00632">
    <property type="entry name" value="vsr"/>
    <property type="match status" value="1"/>
</dbReference>
<dbReference type="InterPro" id="IPR004603">
    <property type="entry name" value="DNA_mismatch_endonuc_vsr"/>
</dbReference>
<dbReference type="EMBL" id="JABFBC010000002">
    <property type="protein sequence ID" value="NNU81376.1"/>
    <property type="molecule type" value="Genomic_DNA"/>
</dbReference>
<keyword evidence="4 6" id="KW-0378">Hydrolase</keyword>
<protein>
    <recommendedName>
        <fullName evidence="6">Very short patch repair endonuclease</fullName>
        <ecNumber evidence="6">3.1.-.-</ecNumber>
    </recommendedName>
</protein>
<evidence type="ECO:0000256" key="3">
    <source>
        <dbReference type="ARBA" id="ARBA00022763"/>
    </source>
</evidence>
<proteinExistence type="inferred from homology"/>
<dbReference type="GO" id="GO:0016787">
    <property type="term" value="F:hydrolase activity"/>
    <property type="evidence" value="ECO:0007669"/>
    <property type="project" value="UniProtKB-KW"/>
</dbReference>
<keyword evidence="2 6" id="KW-0255">Endonuclease</keyword>
<keyword evidence="5 6" id="KW-0234">DNA repair</keyword>
<evidence type="ECO:0000313" key="8">
    <source>
        <dbReference type="Proteomes" id="UP000572377"/>
    </source>
</evidence>
<comment type="function">
    <text evidence="6">May nick specific sequences that contain T:G mispairs resulting from m5C-deamination.</text>
</comment>
<keyword evidence="1 6" id="KW-0540">Nuclease</keyword>
<dbReference type="Gene3D" id="3.40.960.10">
    <property type="entry name" value="VSR Endonuclease"/>
    <property type="match status" value="1"/>
</dbReference>
<sequence length="157" mass="17666">MTDIVDAATRSRIMRAVPRSSTKPEIVLRKRLHALGLRYVLGGRGLPGSPDLVLPRWTAAVFVHGCFWHRHPKCRYTTMPSTRPEFWQAKFEANVARDNAVRATLLAEGWRVATVWECALRKPERAELAADMLAAWLRDGVSYLELAGSDSVLERLG</sequence>
<evidence type="ECO:0000256" key="6">
    <source>
        <dbReference type="PIRNR" id="PIRNR018267"/>
    </source>
</evidence>
<reference evidence="7 8" key="1">
    <citation type="submission" date="2020-05" db="EMBL/GenBank/DDBJ databases">
        <title>Gimesia benthica sp. nov., a novel planctomycete isolated from a deep-sea water sample of the Northwest Indian Ocean.</title>
        <authorList>
            <person name="Wang J."/>
            <person name="Ruan C."/>
            <person name="Song L."/>
            <person name="Zhu Y."/>
            <person name="Li A."/>
            <person name="Zheng X."/>
            <person name="Wang L."/>
            <person name="Lu Z."/>
            <person name="Huang Y."/>
            <person name="Du W."/>
            <person name="Zhou Y."/>
            <person name="Huang L."/>
            <person name="Dai X."/>
        </authorList>
    </citation>
    <scope>NUCLEOTIDE SEQUENCE [LARGE SCALE GENOMIC DNA]</scope>
    <source>
        <strain evidence="7 8">YYQ-30</strain>
    </source>
</reference>